<dbReference type="Gene3D" id="3.40.50.1820">
    <property type="entry name" value="alpha/beta hydrolase"/>
    <property type="match status" value="1"/>
</dbReference>
<dbReference type="STRING" id="395965.Msil_1617"/>
<dbReference type="OrthoDB" id="7820973at2"/>
<evidence type="ECO:0008006" key="4">
    <source>
        <dbReference type="Google" id="ProtNLM"/>
    </source>
</evidence>
<dbReference type="KEGG" id="msl:Msil_1617"/>
<dbReference type="HOGENOM" id="CLU_038297_2_0_5"/>
<dbReference type="PANTHER" id="PTHR43194:SF4">
    <property type="entry name" value="AB HYDROLASE-1 DOMAIN-CONTAINING PROTEIN"/>
    <property type="match status" value="1"/>
</dbReference>
<dbReference type="Proteomes" id="UP000002257">
    <property type="component" value="Chromosome"/>
</dbReference>
<organism evidence="2 3">
    <name type="scientific">Methylocella silvestris (strain DSM 15510 / CIP 108128 / LMG 27833 / NCIMB 13906 / BL2)</name>
    <dbReference type="NCBI Taxonomy" id="395965"/>
    <lineage>
        <taxon>Bacteria</taxon>
        <taxon>Pseudomonadati</taxon>
        <taxon>Pseudomonadota</taxon>
        <taxon>Alphaproteobacteria</taxon>
        <taxon>Hyphomicrobiales</taxon>
        <taxon>Beijerinckiaceae</taxon>
        <taxon>Methylocella</taxon>
    </lineage>
</organism>
<keyword evidence="1" id="KW-0732">Signal</keyword>
<dbReference type="EMBL" id="CP001280">
    <property type="protein sequence ID" value="ACK50565.1"/>
    <property type="molecule type" value="Genomic_DNA"/>
</dbReference>
<protein>
    <recommendedName>
        <fullName evidence="4">Esterase</fullName>
    </recommendedName>
</protein>
<dbReference type="PANTHER" id="PTHR43194">
    <property type="entry name" value="HYDROLASE ALPHA/BETA FOLD FAMILY"/>
    <property type="match status" value="1"/>
</dbReference>
<gene>
    <name evidence="2" type="ordered locus">Msil_1617</name>
</gene>
<sequence>MTQKTLALKIGAAALLASALALTTSAQAANNNIGGPLILKDQGSFFVGGDTEFSDAISGQTSGPGGFGYSNSDYIKVNQMYVQFQVPMKSARNIPIVLLHGCCLTAKTWEDTPDGRMGWAEYFLRNNHAVYLPDQSSRARSGFDATTINEVKLGQKPATALPNVFLFGRVSAWDLFRFGPAYPTPFADEQFPVESLSDFGNQVIPDLNATLPTPNPTYQNMANLAILAGGAVLVGHSESGFFPEQAALVNSSAVKGVISIEGVCSPLNGAQIKTLAKIPTLIMFGDHLTGSPISASLWSSALQGCQTFVQQLKAAGGKATLVQLPQIGLHGNSHMLMQDRNNLEIADYVLDWIDKNVKQNHGRALVGKNRNASDN</sequence>
<dbReference type="AlphaFoldDB" id="B8EI83"/>
<feature type="signal peptide" evidence="1">
    <location>
        <begin position="1"/>
        <end position="28"/>
    </location>
</feature>
<name>B8EI83_METSB</name>
<reference evidence="2 3" key="1">
    <citation type="journal article" date="2010" name="J. Bacteriol.">
        <title>Complete genome sequence of the aerobic facultative methanotroph Methylocella silvestris BL2.</title>
        <authorList>
            <person name="Chen Y."/>
            <person name="Crombie A."/>
            <person name="Rahman M.T."/>
            <person name="Dedysh S.N."/>
            <person name="Liesack W."/>
            <person name="Stott M.B."/>
            <person name="Alam M."/>
            <person name="Theisen A.R."/>
            <person name="Murrell J.C."/>
            <person name="Dunfield P.F."/>
        </authorList>
    </citation>
    <scope>NUCLEOTIDE SEQUENCE [LARGE SCALE GENOMIC DNA]</scope>
    <source>
        <strain evidence="3">DSM 15510 / CIP 108128 / LMG 27833 / NCIMB 13906 / BL2</strain>
    </source>
</reference>
<dbReference type="eggNOG" id="COG0596">
    <property type="taxonomic scope" value="Bacteria"/>
</dbReference>
<dbReference type="RefSeq" id="WP_012590635.1">
    <property type="nucleotide sequence ID" value="NC_011666.1"/>
</dbReference>
<evidence type="ECO:0000313" key="2">
    <source>
        <dbReference type="EMBL" id="ACK50565.1"/>
    </source>
</evidence>
<dbReference type="SUPFAM" id="SSF53474">
    <property type="entry name" value="alpha/beta-Hydrolases"/>
    <property type="match status" value="1"/>
</dbReference>
<evidence type="ECO:0000256" key="1">
    <source>
        <dbReference type="SAM" id="SignalP"/>
    </source>
</evidence>
<accession>B8EI83</accession>
<keyword evidence="3" id="KW-1185">Reference proteome</keyword>
<feature type="chain" id="PRO_5002868222" description="Esterase" evidence="1">
    <location>
        <begin position="29"/>
        <end position="375"/>
    </location>
</feature>
<dbReference type="InterPro" id="IPR029058">
    <property type="entry name" value="AB_hydrolase_fold"/>
</dbReference>
<proteinExistence type="predicted"/>
<dbReference type="InterPro" id="IPR050228">
    <property type="entry name" value="Carboxylesterase_BioH"/>
</dbReference>
<evidence type="ECO:0000313" key="3">
    <source>
        <dbReference type="Proteomes" id="UP000002257"/>
    </source>
</evidence>
<dbReference type="CDD" id="cd12807">
    <property type="entry name" value="Esterase_713"/>
    <property type="match status" value="1"/>
</dbReference>